<dbReference type="SUPFAM" id="SSF52540">
    <property type="entry name" value="P-loop containing nucleoside triphosphate hydrolases"/>
    <property type="match status" value="1"/>
</dbReference>
<dbReference type="Gene3D" id="3.40.50.300">
    <property type="entry name" value="P-loop containing nucleotide triphosphate hydrolases"/>
    <property type="match status" value="1"/>
</dbReference>
<sequence>MQTAVMETTAKRPHQGLEIKNVSKLFQSEKGPVKALDGINLHVRSKEFLTLLGTSGCGKSTLLRIIGGLETASSGTISYKQQELRGAGSDRGMVFQNYTLFPWLTVLENIEFGLKQKNVPAKERREIAEKYVDLVALRGFESLYPKSLSGGMKQRVAIARALANDPDILLLDEPFGALDMQTRELMQELLLNVWQQSPKTIIMVTHDIDEAILLADRVVVMSARPGRVREIIDVGLERPRDHHTRLTQEFLQYKERASELIREESLRLMNAI</sequence>
<protein>
    <recommendedName>
        <fullName evidence="4">ABC-type quaternary amine transporter</fullName>
        <ecNumber evidence="4">7.6.2.9</ecNumber>
    </recommendedName>
</protein>
<evidence type="ECO:0000313" key="6">
    <source>
        <dbReference type="EMBL" id="MBE6834036.1"/>
    </source>
</evidence>
<dbReference type="Pfam" id="PF00005">
    <property type="entry name" value="ABC_tran"/>
    <property type="match status" value="1"/>
</dbReference>
<organism evidence="6 7">
    <name type="scientific">Faecalispora sporosphaeroides</name>
    <dbReference type="NCBI Taxonomy" id="1549"/>
    <lineage>
        <taxon>Bacteria</taxon>
        <taxon>Bacillati</taxon>
        <taxon>Bacillota</taxon>
        <taxon>Clostridia</taxon>
        <taxon>Eubacteriales</taxon>
        <taxon>Oscillospiraceae</taxon>
        <taxon>Faecalispora</taxon>
    </lineage>
</organism>
<evidence type="ECO:0000256" key="3">
    <source>
        <dbReference type="ARBA" id="ARBA00022840"/>
    </source>
</evidence>
<dbReference type="RefSeq" id="WP_020072161.1">
    <property type="nucleotide sequence ID" value="NZ_JBKWRC010000004.1"/>
</dbReference>
<accession>A0A928KXS0</accession>
<dbReference type="GO" id="GO:0015418">
    <property type="term" value="F:ABC-type quaternary ammonium compound transporting activity"/>
    <property type="evidence" value="ECO:0007669"/>
    <property type="project" value="UniProtKB-EC"/>
</dbReference>
<dbReference type="EMBL" id="SVNY01000005">
    <property type="protein sequence ID" value="MBE6834036.1"/>
    <property type="molecule type" value="Genomic_DNA"/>
</dbReference>
<dbReference type="AlphaFoldDB" id="A0A928KXS0"/>
<name>A0A928KXS0_9FIRM</name>
<evidence type="ECO:0000313" key="7">
    <source>
        <dbReference type="Proteomes" id="UP000754750"/>
    </source>
</evidence>
<dbReference type="EC" id="7.6.2.9" evidence="4"/>
<dbReference type="GO" id="GO:0005524">
    <property type="term" value="F:ATP binding"/>
    <property type="evidence" value="ECO:0007669"/>
    <property type="project" value="UniProtKB-KW"/>
</dbReference>
<dbReference type="SMART" id="SM00382">
    <property type="entry name" value="AAA"/>
    <property type="match status" value="1"/>
</dbReference>
<dbReference type="InterPro" id="IPR017871">
    <property type="entry name" value="ABC_transporter-like_CS"/>
</dbReference>
<dbReference type="FunFam" id="3.40.50.300:FF:000425">
    <property type="entry name" value="Probable ABC transporter, ATP-binding subunit"/>
    <property type="match status" value="1"/>
</dbReference>
<keyword evidence="3 6" id="KW-0067">ATP-binding</keyword>
<dbReference type="InterPro" id="IPR003439">
    <property type="entry name" value="ABC_transporter-like_ATP-bd"/>
</dbReference>
<keyword evidence="2" id="KW-0547">Nucleotide-binding</keyword>
<dbReference type="InterPro" id="IPR050166">
    <property type="entry name" value="ABC_transporter_ATP-bind"/>
</dbReference>
<evidence type="ECO:0000259" key="5">
    <source>
        <dbReference type="PROSITE" id="PS50893"/>
    </source>
</evidence>
<dbReference type="PROSITE" id="PS50893">
    <property type="entry name" value="ABC_TRANSPORTER_2"/>
    <property type="match status" value="1"/>
</dbReference>
<dbReference type="InterPro" id="IPR027417">
    <property type="entry name" value="P-loop_NTPase"/>
</dbReference>
<evidence type="ECO:0000256" key="2">
    <source>
        <dbReference type="ARBA" id="ARBA00022741"/>
    </source>
</evidence>
<reference evidence="6" key="1">
    <citation type="submission" date="2019-04" db="EMBL/GenBank/DDBJ databases">
        <title>Evolution of Biomass-Degrading Anaerobic Consortia Revealed by Metagenomics.</title>
        <authorList>
            <person name="Peng X."/>
        </authorList>
    </citation>
    <scope>NUCLEOTIDE SEQUENCE</scope>
    <source>
        <strain evidence="6">SIG551</strain>
    </source>
</reference>
<proteinExistence type="predicted"/>
<dbReference type="InterPro" id="IPR003593">
    <property type="entry name" value="AAA+_ATPase"/>
</dbReference>
<comment type="caution">
    <text evidence="6">The sequence shown here is derived from an EMBL/GenBank/DDBJ whole genome shotgun (WGS) entry which is preliminary data.</text>
</comment>
<evidence type="ECO:0000256" key="4">
    <source>
        <dbReference type="ARBA" id="ARBA00066388"/>
    </source>
</evidence>
<dbReference type="PANTHER" id="PTHR42788">
    <property type="entry name" value="TAURINE IMPORT ATP-BINDING PROTEIN-RELATED"/>
    <property type="match status" value="1"/>
</dbReference>
<dbReference type="CDD" id="cd03293">
    <property type="entry name" value="ABC_NrtD_SsuB_transporters"/>
    <property type="match status" value="1"/>
</dbReference>
<dbReference type="PROSITE" id="PS00211">
    <property type="entry name" value="ABC_TRANSPORTER_1"/>
    <property type="match status" value="1"/>
</dbReference>
<dbReference type="PANTHER" id="PTHR42788:SF13">
    <property type="entry name" value="ALIPHATIC SULFONATES IMPORT ATP-BINDING PROTEIN SSUB"/>
    <property type="match status" value="1"/>
</dbReference>
<evidence type="ECO:0000256" key="1">
    <source>
        <dbReference type="ARBA" id="ARBA00022448"/>
    </source>
</evidence>
<dbReference type="Proteomes" id="UP000754750">
    <property type="component" value="Unassembled WGS sequence"/>
</dbReference>
<keyword evidence="1" id="KW-0813">Transport</keyword>
<dbReference type="GO" id="GO:0016887">
    <property type="term" value="F:ATP hydrolysis activity"/>
    <property type="evidence" value="ECO:0007669"/>
    <property type="project" value="InterPro"/>
</dbReference>
<gene>
    <name evidence="6" type="ORF">E7512_10770</name>
</gene>
<feature type="domain" description="ABC transporter" evidence="5">
    <location>
        <begin position="17"/>
        <end position="248"/>
    </location>
</feature>